<feature type="compositionally biased region" description="Basic and acidic residues" evidence="8">
    <location>
        <begin position="2258"/>
        <end position="2295"/>
    </location>
</feature>
<proteinExistence type="predicted"/>
<feature type="coiled-coil region" evidence="7">
    <location>
        <begin position="715"/>
        <end position="753"/>
    </location>
</feature>
<dbReference type="Pfam" id="PF10244">
    <property type="entry name" value="MRP-L51"/>
    <property type="match status" value="1"/>
</dbReference>
<feature type="domain" description="C2H2-type" evidence="9">
    <location>
        <begin position="1344"/>
        <end position="1372"/>
    </location>
</feature>
<dbReference type="InterPro" id="IPR036960">
    <property type="entry name" value="T-box_sf"/>
</dbReference>
<evidence type="ECO:0000313" key="11">
    <source>
        <dbReference type="EnsemblMetazoa" id="G35117.1:cds"/>
    </source>
</evidence>
<dbReference type="GO" id="GO:0003735">
    <property type="term" value="F:structural constituent of ribosome"/>
    <property type="evidence" value="ECO:0007669"/>
    <property type="project" value="InterPro"/>
</dbReference>
<keyword evidence="5" id="KW-0863">Zinc-finger</keyword>
<feature type="domain" description="C2H2-type" evidence="9">
    <location>
        <begin position="703"/>
        <end position="730"/>
    </location>
</feature>
<name>A0A8W8MUH8_MAGGI</name>
<feature type="region of interest" description="Disordered" evidence="8">
    <location>
        <begin position="2244"/>
        <end position="2295"/>
    </location>
</feature>
<evidence type="ECO:0000259" key="9">
    <source>
        <dbReference type="PROSITE" id="PS50157"/>
    </source>
</evidence>
<feature type="region of interest" description="Disordered" evidence="8">
    <location>
        <begin position="1244"/>
        <end position="1270"/>
    </location>
</feature>
<evidence type="ECO:0000256" key="1">
    <source>
        <dbReference type="ARBA" id="ARBA00023015"/>
    </source>
</evidence>
<dbReference type="InterPro" id="IPR013087">
    <property type="entry name" value="Znf_C2H2_type"/>
</dbReference>
<dbReference type="GO" id="GO:0000785">
    <property type="term" value="C:chromatin"/>
    <property type="evidence" value="ECO:0007669"/>
    <property type="project" value="TreeGrafter"/>
</dbReference>
<dbReference type="InterPro" id="IPR008967">
    <property type="entry name" value="p53-like_TF_DNA-bd_sf"/>
</dbReference>
<dbReference type="Gene3D" id="2.60.40.820">
    <property type="entry name" value="Transcription factor, T-box"/>
    <property type="match status" value="1"/>
</dbReference>
<feature type="region of interest" description="Disordered" evidence="8">
    <location>
        <begin position="68"/>
        <end position="258"/>
    </location>
</feature>
<evidence type="ECO:0000256" key="5">
    <source>
        <dbReference type="PROSITE-ProRule" id="PRU00042"/>
    </source>
</evidence>
<feature type="compositionally biased region" description="Polar residues" evidence="8">
    <location>
        <begin position="75"/>
        <end position="92"/>
    </location>
</feature>
<keyword evidence="1" id="KW-0805">Transcription regulation</keyword>
<organism evidence="11 12">
    <name type="scientific">Magallana gigas</name>
    <name type="common">Pacific oyster</name>
    <name type="synonym">Crassostrea gigas</name>
    <dbReference type="NCBI Taxonomy" id="29159"/>
    <lineage>
        <taxon>Eukaryota</taxon>
        <taxon>Metazoa</taxon>
        <taxon>Spiralia</taxon>
        <taxon>Lophotrochozoa</taxon>
        <taxon>Mollusca</taxon>
        <taxon>Bivalvia</taxon>
        <taxon>Autobranchia</taxon>
        <taxon>Pteriomorphia</taxon>
        <taxon>Ostreida</taxon>
        <taxon>Ostreoidea</taxon>
        <taxon>Ostreidae</taxon>
        <taxon>Magallana</taxon>
    </lineage>
</organism>
<feature type="compositionally biased region" description="Polar residues" evidence="8">
    <location>
        <begin position="1090"/>
        <end position="1108"/>
    </location>
</feature>
<dbReference type="Proteomes" id="UP000005408">
    <property type="component" value="Unassembled WGS sequence"/>
</dbReference>
<dbReference type="SUPFAM" id="SSF57667">
    <property type="entry name" value="beta-beta-alpha zinc fingers"/>
    <property type="match status" value="3"/>
</dbReference>
<sequence length="2295" mass="262907">MESESTEIDFRSLEDELYDNEITQILSQPNTAEKSTLNTPELPADIDSLVDRLSVELKQTAEKLFQVKPCGSPEGETTSYDALPGESQSVVQNLEHREKEATHDTSSDIEKENTERMGQLSVELKEAAEKLFAVDPLGSSERDLSSSDTESSDPESSSGEDDQSDASSVDSEDSDEVSENTGQESESDSDHSECRQGSVESVKSESNVESERNATKFPSEEFQDGELLNSMESNGKESQIVGNEDCSKVMHDKPTDGVYSCEKRDKIESIEKDHLCLNSENECTLLITDVRSESVDFHQNENETIAKAEVRESVTSKDNVPSGGQACTEESNSTPHSNPLINLEENETCLVVENVYSLSERPENTSQDLPHAQDDSDVCENNITSRSLRDRKALAKAKASKTNGPPQPKKRRRMKKTMKANSQKEFIKADDDSIFKPVKSDDFNSLPNLETENNSRLNSDDVGEELEKKDKMAAYTLREDGQFKCLFCSCIISTKARFKLHILRLHNKKYTCRHCGKNFLKCQDLAIHVKTRHVDALKYKVCKTGEVKSIEKNQHKSKQFTKKCTLIKTKDNGELTYACGYCDEIFDKQQSLACHIRNKHVLPNNSGKIVYQKSGKFKRKSKKNLIPEITGENENVTIESPMKKVRTNESLCNLEDEENHEKTEYRGKGPRRATKASLAAESGLEKIAKLQEDYNIRISHQTFRCRHCPKWFFKKAELTVHMQKHKGEKRKWKEEIEENTKNLEDVANKGTDETHQRSVNPDVFCKYCTSKYKSLDNLKIHIVQHLGEFYKEEMTDSKLECAFCGCNFHNVNCSNIGKIMSHLFDHFSPETRDIDPYNLIECQYCGIPFLSMEKLLPHENEHRKFLETKNPKKIMKREELDNRTIVKDTEAKEKTNSALDTVEDPVPFTCGMCSSRFPTSQYLLHHMTLHMKGKYVFRVEVDKSKATQESPPVTQDVETTNQQVRSLSPRVPILVKATSVAADEQFTSAQHISALVQDRIQTMLRKSVQVGDGNRSSTSSKNTKLRNQTSATPKPRMELVPLTSKIPSIENTQSSSRVQTTVNDAPHMHNYARPLQVTRNFVSIITKQPIQPNSLDSPESSNASTTSPNKHDSEMNKNKRKQTFRASEIKADFEFKPVTSNIEVVKNNRRKQTFRRVSETDEDESVELPPIHRAQDLMDCSSTETAEDDASDYTNNEGEAENGLPARQGSKYKEVSDSSESKTSSDSASDFERDWKSRYYNKKKKISRRKKRRGARKRSTNTRQRPLSESSRGWKRKINFVDGKWFECSLCLYKCTGKKKYLTHLKTHESVDLEGIVQCNICHRKFMSKWHLQIHKTQHRSNEYQCSFCGMDFATSSAIVNHIDEVHKSRFNLDFHFGYTSDIFIKANNTSKIKDNAKLYILDHPTLCLTAAKQFHGSAVHLREPKQDAIVIGDGDRKYEPQSPYRRHWPKRFQFVTSTRFGPTLPRVNKELKHQLPFNYKDKWSDKSALQGANDYIDILGDGTIHPVDLIKGPAFLIGYNANELGRLNRRLRFEGRYLADNFPSELEKILKRIKFLRKKYNYKRGKRVRKRWHPHTAYFLLSHHQYFQILTPSFLTSPEDTETGQHSQSSTAESQQQPTLDNAAGHQETGADHPLVETKEHIHLSETNLPAEDVQVHFNEPAITEEAGQQTEDRENISQLRIQSINTLILETQIEPKISSFLNNFILTGSYTQEFQLQSLLRYFRKQEFRLMEEKEDTFAEETDPSDKKPKIPVFRNRVSSASEMNGSTNRFFSNTSFPFSNSSSPTEMDPQSSDMEIQIYSNSSSSGYSDSFTSESMQMKLREDMVDGKDNCILLTNGPISMSLMEAKLWYKFLEVGTEMIINRTGRRMFPYVEFSLRGLDPVGLYDVMFDIIPASNKCFKFLNNKWVPIGKKEHEFKTQPFKHPDSPRIGSEWMARKISFEKVKLSNRPGSKSGIFTLHTQQKYLVRISLVKHEKGGEVSVVEYPIQATTFVAVTAYNNREVADLKINSNPYSKAFRYPVKRMKIQSFKPNQARTHVTKNGAKKKSVIANIQKYQKVPQQNLPIDVSPINKKAKTSYVSSETNNKKGIQTDISMADMQLWYKFLASPLAMSFIEMNVPLPIFPHVNGNICEQDSYNGYNGHNGAFLRRRFLVPPSTTSSSSDNQNDEEMQNKIIKRDIAREERKMQHDARLETSDIKESDDVPKHIGRERTTEERLEQYKSRMEKHCNKHSGHSGAFLPRRFLIPAESISSSSDNQKEEEMQNKNNSRERTTREERLEEYNARIEMWKRDKD</sequence>
<dbReference type="InterPro" id="IPR019373">
    <property type="entry name" value="Ribosomal_mL51"/>
</dbReference>
<accession>A0A8W8MUH8</accession>
<feature type="domain" description="C2H2-type" evidence="9">
    <location>
        <begin position="510"/>
        <end position="533"/>
    </location>
</feature>
<dbReference type="InterPro" id="IPR001699">
    <property type="entry name" value="TF_T-box"/>
</dbReference>
<feature type="compositionally biased region" description="Basic and acidic residues" evidence="8">
    <location>
        <begin position="94"/>
        <end position="115"/>
    </location>
</feature>
<keyword evidence="2 6" id="KW-0238">DNA-binding</keyword>
<dbReference type="PROSITE" id="PS00028">
    <property type="entry name" value="ZINC_FINGER_C2H2_1"/>
    <property type="match status" value="9"/>
</dbReference>
<feature type="domain" description="C2H2-type" evidence="9">
    <location>
        <begin position="1317"/>
        <end position="1344"/>
    </location>
</feature>
<feature type="region of interest" description="Disordered" evidence="8">
    <location>
        <begin position="2179"/>
        <end position="2217"/>
    </location>
</feature>
<evidence type="ECO:0000256" key="7">
    <source>
        <dbReference type="SAM" id="Coils"/>
    </source>
</evidence>
<comment type="subcellular location">
    <subcellularLocation>
        <location evidence="6">Nucleus</location>
    </subcellularLocation>
</comment>
<dbReference type="GO" id="GO:0001708">
    <property type="term" value="P:cell fate specification"/>
    <property type="evidence" value="ECO:0007669"/>
    <property type="project" value="TreeGrafter"/>
</dbReference>
<feature type="region of interest" description="Disordered" evidence="8">
    <location>
        <begin position="1598"/>
        <end position="1630"/>
    </location>
</feature>
<keyword evidence="4 6" id="KW-0539">Nucleus</keyword>
<evidence type="ECO:0000256" key="4">
    <source>
        <dbReference type="ARBA" id="ARBA00023242"/>
    </source>
</evidence>
<feature type="compositionally biased region" description="Basic residues" evidence="8">
    <location>
        <begin position="1244"/>
        <end position="1260"/>
    </location>
</feature>
<feature type="compositionally biased region" description="Low complexity" evidence="8">
    <location>
        <begin position="198"/>
        <end position="207"/>
    </location>
</feature>
<dbReference type="PROSITE" id="PS50157">
    <property type="entry name" value="ZINC_FINGER_C2H2_2"/>
    <property type="match status" value="6"/>
</dbReference>
<feature type="domain" description="T-box" evidence="10">
    <location>
        <begin position="1846"/>
        <end position="2021"/>
    </location>
</feature>
<feature type="compositionally biased region" description="Basic and acidic residues" evidence="8">
    <location>
        <begin position="1211"/>
        <end position="1220"/>
    </location>
</feature>
<dbReference type="SUPFAM" id="SSF49417">
    <property type="entry name" value="p53-like transcription factors"/>
    <property type="match status" value="1"/>
</dbReference>
<keyword evidence="5" id="KW-0862">Zinc</keyword>
<dbReference type="PANTHER" id="PTHR11267">
    <property type="entry name" value="T-BOX PROTEIN-RELATED"/>
    <property type="match status" value="1"/>
</dbReference>
<dbReference type="Pfam" id="PF00907">
    <property type="entry name" value="T-box"/>
    <property type="match status" value="1"/>
</dbReference>
<dbReference type="GO" id="GO:0008270">
    <property type="term" value="F:zinc ion binding"/>
    <property type="evidence" value="ECO:0007669"/>
    <property type="project" value="UniProtKB-KW"/>
</dbReference>
<comment type="caution">
    <text evidence="6">Lacks conserved residue(s) required for the propagation of feature annotation.</text>
</comment>
<dbReference type="PANTHER" id="PTHR11267:SF181">
    <property type="entry name" value="OPTOMOTOR-BLIND PROTEIN"/>
    <property type="match status" value="1"/>
</dbReference>
<dbReference type="InterPro" id="IPR046360">
    <property type="entry name" value="T-box_DNA-bd"/>
</dbReference>
<feature type="region of interest" description="Disordered" evidence="8">
    <location>
        <begin position="1153"/>
        <end position="1228"/>
    </location>
</feature>
<evidence type="ECO:0000259" key="10">
    <source>
        <dbReference type="PROSITE" id="PS50252"/>
    </source>
</evidence>
<evidence type="ECO:0000256" key="2">
    <source>
        <dbReference type="ARBA" id="ARBA00023125"/>
    </source>
</evidence>
<feature type="region of interest" description="Disordered" evidence="8">
    <location>
        <begin position="312"/>
        <end position="342"/>
    </location>
</feature>
<evidence type="ECO:0000256" key="3">
    <source>
        <dbReference type="ARBA" id="ARBA00023163"/>
    </source>
</evidence>
<dbReference type="GO" id="GO:0000981">
    <property type="term" value="F:DNA-binding transcription factor activity, RNA polymerase II-specific"/>
    <property type="evidence" value="ECO:0007669"/>
    <property type="project" value="TreeGrafter"/>
</dbReference>
<evidence type="ECO:0000256" key="6">
    <source>
        <dbReference type="PROSITE-ProRule" id="PRU00201"/>
    </source>
</evidence>
<feature type="compositionally biased region" description="Acidic residues" evidence="8">
    <location>
        <begin position="150"/>
        <end position="178"/>
    </location>
</feature>
<dbReference type="Gene3D" id="3.30.160.60">
    <property type="entry name" value="Classic Zinc Finger"/>
    <property type="match status" value="3"/>
</dbReference>
<feature type="compositionally biased region" description="Polar residues" evidence="8">
    <location>
        <begin position="1598"/>
        <end position="1621"/>
    </location>
</feature>
<feature type="compositionally biased region" description="Basic residues" evidence="8">
    <location>
        <begin position="408"/>
        <end position="418"/>
    </location>
</feature>
<evidence type="ECO:0000256" key="8">
    <source>
        <dbReference type="SAM" id="MobiDB-lite"/>
    </source>
</evidence>
<evidence type="ECO:0000313" key="12">
    <source>
        <dbReference type="Proteomes" id="UP000005408"/>
    </source>
</evidence>
<dbReference type="GO" id="GO:0000978">
    <property type="term" value="F:RNA polymerase II cis-regulatory region sequence-specific DNA binding"/>
    <property type="evidence" value="ECO:0007669"/>
    <property type="project" value="InterPro"/>
</dbReference>
<reference evidence="11" key="1">
    <citation type="submission" date="2022-08" db="UniProtKB">
        <authorList>
            <consortium name="EnsemblMetazoa"/>
        </authorList>
    </citation>
    <scope>IDENTIFICATION</scope>
    <source>
        <strain evidence="11">05x7-T-G4-1.051#20</strain>
    </source>
</reference>
<keyword evidence="7" id="KW-0175">Coiled coil</keyword>
<keyword evidence="12" id="KW-1185">Reference proteome</keyword>
<feature type="region of interest" description="Disordered" evidence="8">
    <location>
        <begin position="1007"/>
        <end position="1034"/>
    </location>
</feature>
<dbReference type="GO" id="GO:0005634">
    <property type="term" value="C:nucleus"/>
    <property type="evidence" value="ECO:0007669"/>
    <property type="project" value="UniProtKB-SubCell"/>
</dbReference>
<dbReference type="GO" id="GO:0045893">
    <property type="term" value="P:positive regulation of DNA-templated transcription"/>
    <property type="evidence" value="ECO:0007669"/>
    <property type="project" value="InterPro"/>
</dbReference>
<dbReference type="SMART" id="SM00425">
    <property type="entry name" value="TBOX"/>
    <property type="match status" value="1"/>
</dbReference>
<dbReference type="PRINTS" id="PR00937">
    <property type="entry name" value="TBOX"/>
</dbReference>
<dbReference type="PROSITE" id="PS50252">
    <property type="entry name" value="TBOX_3"/>
    <property type="match status" value="1"/>
</dbReference>
<feature type="domain" description="C2H2-type" evidence="9">
    <location>
        <begin position="908"/>
        <end position="935"/>
    </location>
</feature>
<feature type="region of interest" description="Disordered" evidence="8">
    <location>
        <begin position="360"/>
        <end position="423"/>
    </location>
</feature>
<dbReference type="SMART" id="SM00355">
    <property type="entry name" value="ZnF_C2H2"/>
    <property type="match status" value="11"/>
</dbReference>
<dbReference type="EnsemblMetazoa" id="G35117.1">
    <property type="protein sequence ID" value="G35117.1:cds"/>
    <property type="gene ID" value="G35117"/>
</dbReference>
<feature type="domain" description="C2H2-type" evidence="9">
    <location>
        <begin position="577"/>
        <end position="605"/>
    </location>
</feature>
<protein>
    <submittedName>
        <fullName evidence="11">Uncharacterized protein</fullName>
    </submittedName>
</protein>
<feature type="region of interest" description="Disordered" evidence="8">
    <location>
        <begin position="1090"/>
        <end position="1124"/>
    </location>
</feature>
<feature type="compositionally biased region" description="Polar residues" evidence="8">
    <location>
        <begin position="1014"/>
        <end position="1032"/>
    </location>
</feature>
<keyword evidence="3" id="KW-0804">Transcription</keyword>
<keyword evidence="5" id="KW-0479">Metal-binding</keyword>
<dbReference type="InterPro" id="IPR036236">
    <property type="entry name" value="Znf_C2H2_sf"/>
</dbReference>
<feature type="compositionally biased region" description="Polar residues" evidence="8">
    <location>
        <begin position="1261"/>
        <end position="1270"/>
    </location>
</feature>
<feature type="compositionally biased region" description="Basic and acidic residues" evidence="8">
    <location>
        <begin position="245"/>
        <end position="258"/>
    </location>
</feature>
<feature type="compositionally biased region" description="Polar residues" evidence="8">
    <location>
        <begin position="328"/>
        <end position="340"/>
    </location>
</feature>
<dbReference type="CDD" id="cd00182">
    <property type="entry name" value="T-box"/>
    <property type="match status" value="1"/>
</dbReference>
<feature type="compositionally biased region" description="Polar residues" evidence="8">
    <location>
        <begin position="230"/>
        <end position="241"/>
    </location>
</feature>